<organism evidence="1 2">
    <name type="scientific">Laceyella putida</name>
    <dbReference type="NCBI Taxonomy" id="110101"/>
    <lineage>
        <taxon>Bacteria</taxon>
        <taxon>Bacillati</taxon>
        <taxon>Bacillota</taxon>
        <taxon>Bacilli</taxon>
        <taxon>Bacillales</taxon>
        <taxon>Thermoactinomycetaceae</taxon>
        <taxon>Laceyella</taxon>
    </lineage>
</organism>
<reference evidence="2" key="1">
    <citation type="journal article" date="2019" name="Int. J. Syst. Evol. Microbiol.">
        <title>The Global Catalogue of Microorganisms (GCM) 10K type strain sequencing project: providing services to taxonomists for standard genome sequencing and annotation.</title>
        <authorList>
            <consortium name="The Broad Institute Genomics Platform"/>
            <consortium name="The Broad Institute Genome Sequencing Center for Infectious Disease"/>
            <person name="Wu L."/>
            <person name="Ma J."/>
        </authorList>
    </citation>
    <scope>NUCLEOTIDE SEQUENCE [LARGE SCALE GENOMIC DNA]</scope>
    <source>
        <strain evidence="2">CGMCC 1.12942</strain>
    </source>
</reference>
<evidence type="ECO:0000313" key="1">
    <source>
        <dbReference type="EMBL" id="MFC7439604.1"/>
    </source>
</evidence>
<comment type="caution">
    <text evidence="1">The sequence shown here is derived from an EMBL/GenBank/DDBJ whole genome shotgun (WGS) entry which is preliminary data.</text>
</comment>
<protein>
    <submittedName>
        <fullName evidence="1">NAD(P)-dependent oxidoreductase</fullName>
    </submittedName>
</protein>
<accession>A0ABW2RF59</accession>
<dbReference type="RefSeq" id="WP_379862788.1">
    <property type="nucleotide sequence ID" value="NZ_JBHTBW010000002.1"/>
</dbReference>
<dbReference type="PANTHER" id="PTHR43355">
    <property type="entry name" value="FLAVIN REDUCTASE (NADPH)"/>
    <property type="match status" value="1"/>
</dbReference>
<proteinExistence type="predicted"/>
<dbReference type="Gene3D" id="3.40.50.720">
    <property type="entry name" value="NAD(P)-binding Rossmann-like Domain"/>
    <property type="match status" value="1"/>
</dbReference>
<gene>
    <name evidence="1" type="ORF">ACFQNG_00250</name>
</gene>
<dbReference type="InterPro" id="IPR051606">
    <property type="entry name" value="Polyketide_Oxido-like"/>
</dbReference>
<dbReference type="SUPFAM" id="SSF51735">
    <property type="entry name" value="NAD(P)-binding Rossmann-fold domains"/>
    <property type="match status" value="1"/>
</dbReference>
<evidence type="ECO:0000313" key="2">
    <source>
        <dbReference type="Proteomes" id="UP001596500"/>
    </source>
</evidence>
<dbReference type="InterPro" id="IPR036291">
    <property type="entry name" value="NAD(P)-bd_dom_sf"/>
</dbReference>
<sequence>MDTPEFPDFVKPTALAHAEALEIYRQTDALDWTNLSPAAMIEPETRTGTYRTGTEQLVTDENGKSYISAEDYAVAMLDEAENPRFIRQRFTVAY</sequence>
<dbReference type="EMBL" id="JBHTBW010000002">
    <property type="protein sequence ID" value="MFC7439604.1"/>
    <property type="molecule type" value="Genomic_DNA"/>
</dbReference>
<dbReference type="Proteomes" id="UP001596500">
    <property type="component" value="Unassembled WGS sequence"/>
</dbReference>
<name>A0ABW2RF59_9BACL</name>
<keyword evidence="2" id="KW-1185">Reference proteome</keyword>
<dbReference type="PANTHER" id="PTHR43355:SF2">
    <property type="entry name" value="FLAVIN REDUCTASE (NADPH)"/>
    <property type="match status" value="1"/>
</dbReference>